<feature type="transmembrane region" description="Helical" evidence="1">
    <location>
        <begin position="7"/>
        <end position="28"/>
    </location>
</feature>
<organism evidence="2 3">
    <name type="scientific">Thalassotalea litorea</name>
    <dbReference type="NCBI Taxonomy" id="2020715"/>
    <lineage>
        <taxon>Bacteria</taxon>
        <taxon>Pseudomonadati</taxon>
        <taxon>Pseudomonadota</taxon>
        <taxon>Gammaproteobacteria</taxon>
        <taxon>Alteromonadales</taxon>
        <taxon>Colwelliaceae</taxon>
        <taxon>Thalassotalea</taxon>
    </lineage>
</organism>
<evidence type="ECO:0000313" key="2">
    <source>
        <dbReference type="EMBL" id="TLU61821.1"/>
    </source>
</evidence>
<keyword evidence="1" id="KW-0812">Transmembrane</keyword>
<feature type="transmembrane region" description="Helical" evidence="1">
    <location>
        <begin position="106"/>
        <end position="127"/>
    </location>
</feature>
<feature type="transmembrane region" description="Helical" evidence="1">
    <location>
        <begin position="176"/>
        <end position="194"/>
    </location>
</feature>
<feature type="transmembrane region" description="Helical" evidence="1">
    <location>
        <begin position="34"/>
        <end position="56"/>
    </location>
</feature>
<proteinExistence type="predicted"/>
<comment type="caution">
    <text evidence="2">The sequence shown here is derived from an EMBL/GenBank/DDBJ whole genome shotgun (WGS) entry which is preliminary data.</text>
</comment>
<keyword evidence="1" id="KW-1133">Transmembrane helix</keyword>
<accession>A0A5R9IDZ1</accession>
<protein>
    <submittedName>
        <fullName evidence="2">Cytochrome d ubiquinol oxidase subunit II</fullName>
    </submittedName>
</protein>
<keyword evidence="1" id="KW-0472">Membrane</keyword>
<dbReference type="EMBL" id="VCBC01000014">
    <property type="protein sequence ID" value="TLU61821.1"/>
    <property type="molecule type" value="Genomic_DNA"/>
</dbReference>
<evidence type="ECO:0000313" key="3">
    <source>
        <dbReference type="Proteomes" id="UP000307790"/>
    </source>
</evidence>
<sequence>MPYTKAHYYLLGLIPLILIAFAPNYFLVIDKAPLAHHLHSVSSSMWLFLLITQSWLAANKNFSFHKKLGLLVFLVAPFMTGAFAMVTHQGAVKTAEGSAFYQEVGTALLVVDVALTFLTPFLVYQALKHRRTVELHSGYMFATMLGLLGPIIARVFVAFIPGFAITSVETLYRFNYSLMLSIAVTLLIAAWLYLRNRKYGRPWLLSGAVISLSYAGFITFGKSDSWTNMMLEFATFPSWISFAFGGGIGVVACICGWQSGKEKLSGN</sequence>
<name>A0A5R9IDZ1_9GAMM</name>
<feature type="transmembrane region" description="Helical" evidence="1">
    <location>
        <begin position="68"/>
        <end position="86"/>
    </location>
</feature>
<feature type="transmembrane region" description="Helical" evidence="1">
    <location>
        <begin position="233"/>
        <end position="257"/>
    </location>
</feature>
<feature type="transmembrane region" description="Helical" evidence="1">
    <location>
        <begin position="203"/>
        <end position="221"/>
    </location>
</feature>
<gene>
    <name evidence="2" type="ORF">FE810_13460</name>
</gene>
<reference evidence="2 3" key="1">
    <citation type="submission" date="2019-05" db="EMBL/GenBank/DDBJ databases">
        <title>Genome sequences of Thalassotalea litorea 1K03283.</title>
        <authorList>
            <person name="Zhang D."/>
        </authorList>
    </citation>
    <scope>NUCLEOTIDE SEQUENCE [LARGE SCALE GENOMIC DNA]</scope>
    <source>
        <strain evidence="2 3">MCCC 1K03283</strain>
    </source>
</reference>
<dbReference type="OrthoDB" id="648493at2"/>
<dbReference type="Proteomes" id="UP000307790">
    <property type="component" value="Unassembled WGS sequence"/>
</dbReference>
<dbReference type="RefSeq" id="WP_138320587.1">
    <property type="nucleotide sequence ID" value="NZ_VCBC01000014.1"/>
</dbReference>
<dbReference type="AlphaFoldDB" id="A0A5R9IDZ1"/>
<evidence type="ECO:0000256" key="1">
    <source>
        <dbReference type="SAM" id="Phobius"/>
    </source>
</evidence>
<keyword evidence="3" id="KW-1185">Reference proteome</keyword>
<feature type="transmembrane region" description="Helical" evidence="1">
    <location>
        <begin position="139"/>
        <end position="164"/>
    </location>
</feature>